<evidence type="ECO:0000313" key="1">
    <source>
        <dbReference type="EMBL" id="GAG99194.1"/>
    </source>
</evidence>
<proteinExistence type="predicted"/>
<dbReference type="EMBL" id="BART01020028">
    <property type="protein sequence ID" value="GAG99194.1"/>
    <property type="molecule type" value="Genomic_DNA"/>
</dbReference>
<name>X1BTV3_9ZZZZ</name>
<reference evidence="1" key="1">
    <citation type="journal article" date="2014" name="Front. Microbiol.">
        <title>High frequency of phylogenetically diverse reductive dehalogenase-homologous genes in deep subseafloor sedimentary metagenomes.</title>
        <authorList>
            <person name="Kawai M."/>
            <person name="Futagami T."/>
            <person name="Toyoda A."/>
            <person name="Takaki Y."/>
            <person name="Nishi S."/>
            <person name="Hori S."/>
            <person name="Arai W."/>
            <person name="Tsubouchi T."/>
            <person name="Morono Y."/>
            <person name="Uchiyama I."/>
            <person name="Ito T."/>
            <person name="Fujiyama A."/>
            <person name="Inagaki F."/>
            <person name="Takami H."/>
        </authorList>
    </citation>
    <scope>NUCLEOTIDE SEQUENCE</scope>
    <source>
        <strain evidence="1">Expedition CK06-06</strain>
    </source>
</reference>
<comment type="caution">
    <text evidence="1">The sequence shown here is derived from an EMBL/GenBank/DDBJ whole genome shotgun (WGS) entry which is preliminary data.</text>
</comment>
<gene>
    <name evidence="1" type="ORF">S01H4_37303</name>
</gene>
<protein>
    <submittedName>
        <fullName evidence="1">Uncharacterized protein</fullName>
    </submittedName>
</protein>
<organism evidence="1">
    <name type="scientific">marine sediment metagenome</name>
    <dbReference type="NCBI Taxonomy" id="412755"/>
    <lineage>
        <taxon>unclassified sequences</taxon>
        <taxon>metagenomes</taxon>
        <taxon>ecological metagenomes</taxon>
    </lineage>
</organism>
<dbReference type="AlphaFoldDB" id="X1BTV3"/>
<accession>X1BTV3</accession>
<sequence length="127" mass="14697">GRVGNVYRADFEKMDLFFFTECNKLVSEEVESTGQEQNLEIRRRKRMVILQLLLKSLIDKVTILKLKCSHCGYEDVFIDSRPSGGGHYKFCPKCGKTDICTYPESYDTTMDEVKIELVKKGFLKVKK</sequence>
<feature type="non-terminal residue" evidence="1">
    <location>
        <position position="1"/>
    </location>
</feature>